<evidence type="ECO:0000313" key="3">
    <source>
        <dbReference type="Proteomes" id="UP000035642"/>
    </source>
</evidence>
<dbReference type="Proteomes" id="UP000035642">
    <property type="component" value="Unassembled WGS sequence"/>
</dbReference>
<feature type="compositionally biased region" description="Acidic residues" evidence="1">
    <location>
        <begin position="178"/>
        <end position="187"/>
    </location>
</feature>
<reference evidence="3" key="1">
    <citation type="submission" date="2012-09" db="EMBL/GenBank/DDBJ databases">
        <authorList>
            <person name="Martin A.A."/>
        </authorList>
    </citation>
    <scope>NUCLEOTIDE SEQUENCE</scope>
</reference>
<reference evidence="4" key="2">
    <citation type="submission" date="2016-04" db="UniProtKB">
        <authorList>
            <consortium name="WormBaseParasite"/>
        </authorList>
    </citation>
    <scope>IDENTIFICATION</scope>
</reference>
<dbReference type="AlphaFoldDB" id="A0A0K0DN47"/>
<accession>A0A0K0DN47</accession>
<dbReference type="WBParaSite" id="ACAC_0001316801-mRNA-1">
    <property type="protein sequence ID" value="ACAC_0001316801-mRNA-1"/>
    <property type="gene ID" value="ACAC_0001316801"/>
</dbReference>
<evidence type="ECO:0000256" key="2">
    <source>
        <dbReference type="SAM" id="SignalP"/>
    </source>
</evidence>
<name>A0A0K0DN47_ANGCA</name>
<keyword evidence="2" id="KW-0732">Signal</keyword>
<feature type="signal peptide" evidence="2">
    <location>
        <begin position="1"/>
        <end position="19"/>
    </location>
</feature>
<feature type="region of interest" description="Disordered" evidence="1">
    <location>
        <begin position="178"/>
        <end position="197"/>
    </location>
</feature>
<proteinExistence type="predicted"/>
<evidence type="ECO:0000313" key="4">
    <source>
        <dbReference type="WBParaSite" id="ACAC_0001316801-mRNA-1"/>
    </source>
</evidence>
<protein>
    <submittedName>
        <fullName evidence="4">Zgc:</fullName>
    </submittedName>
</protein>
<feature type="chain" id="PRO_5007413180" evidence="2">
    <location>
        <begin position="20"/>
        <end position="212"/>
    </location>
</feature>
<dbReference type="STRING" id="6313.A0A0K0DN47"/>
<keyword evidence="3" id="KW-1185">Reference proteome</keyword>
<evidence type="ECO:0000256" key="1">
    <source>
        <dbReference type="SAM" id="MobiDB-lite"/>
    </source>
</evidence>
<organism evidence="3 4">
    <name type="scientific">Angiostrongylus cantonensis</name>
    <name type="common">Rat lungworm</name>
    <dbReference type="NCBI Taxonomy" id="6313"/>
    <lineage>
        <taxon>Eukaryota</taxon>
        <taxon>Metazoa</taxon>
        <taxon>Ecdysozoa</taxon>
        <taxon>Nematoda</taxon>
        <taxon>Chromadorea</taxon>
        <taxon>Rhabditida</taxon>
        <taxon>Rhabditina</taxon>
        <taxon>Rhabditomorpha</taxon>
        <taxon>Strongyloidea</taxon>
        <taxon>Metastrongylidae</taxon>
        <taxon>Angiostrongylus</taxon>
    </lineage>
</organism>
<sequence length="212" mass="22548">MTSYLIILACMSILSRTRMQVYVHYVGAISKEVKDVKPPVEPGSPGFSHFPSVERKQEKPLFSFGSVANGTPTKSVPNSDCPTKPFCITPEGPSNSEKSLVSQVQKTSDETSITATPEDTKINVAKPAQESTGAVTFSFKPKSATESNQSVLSSQSFKFTPKNDTALDTSASVVTSVDADEGMDDDGGAAVPSQKNDSIFGGGFMRSLFESS</sequence>